<feature type="domain" description="Ionotropic glutamate receptor C-terminal" evidence="3">
    <location>
        <begin position="78"/>
        <end position="297"/>
    </location>
</feature>
<dbReference type="InterPro" id="IPR001638">
    <property type="entry name" value="Solute-binding_3/MltF_N"/>
</dbReference>
<evidence type="ECO:0000259" key="2">
    <source>
        <dbReference type="SMART" id="SM00062"/>
    </source>
</evidence>
<gene>
    <name evidence="4" type="ORF">EEJ31_00085</name>
</gene>
<dbReference type="InterPro" id="IPR001320">
    <property type="entry name" value="Iontro_rcpt_C"/>
</dbReference>
<keyword evidence="1" id="KW-0732">Signal</keyword>
<organism evidence="4 5">
    <name type="scientific">Cryobacterium tepidiphilum</name>
    <dbReference type="NCBI Taxonomy" id="2486026"/>
    <lineage>
        <taxon>Bacteria</taxon>
        <taxon>Bacillati</taxon>
        <taxon>Actinomycetota</taxon>
        <taxon>Actinomycetes</taxon>
        <taxon>Micrococcales</taxon>
        <taxon>Microbacteriaceae</taxon>
        <taxon>Cryobacterium</taxon>
    </lineage>
</organism>
<feature type="domain" description="Solute-binding protein family 3/N-terminal" evidence="2">
    <location>
        <begin position="78"/>
        <end position="298"/>
    </location>
</feature>
<evidence type="ECO:0000259" key="3">
    <source>
        <dbReference type="SMART" id="SM00079"/>
    </source>
</evidence>
<dbReference type="GO" id="GO:0016020">
    <property type="term" value="C:membrane"/>
    <property type="evidence" value="ECO:0007669"/>
    <property type="project" value="InterPro"/>
</dbReference>
<dbReference type="SMART" id="SM00079">
    <property type="entry name" value="PBPe"/>
    <property type="match status" value="1"/>
</dbReference>
<dbReference type="PANTHER" id="PTHR35936:SF17">
    <property type="entry name" value="ARGININE-BINDING EXTRACELLULAR PROTEIN ARTP"/>
    <property type="match status" value="1"/>
</dbReference>
<proteinExistence type="predicted"/>
<protein>
    <submittedName>
        <fullName evidence="4">Amino acid ABC transporter substrate-binding protein</fullName>
    </submittedName>
</protein>
<dbReference type="SUPFAM" id="SSF53850">
    <property type="entry name" value="Periplasmic binding protein-like II"/>
    <property type="match status" value="1"/>
</dbReference>
<dbReference type="AlphaFoldDB" id="A0A3M8LP13"/>
<reference evidence="4 5" key="1">
    <citation type="submission" date="2018-11" db="EMBL/GenBank/DDBJ databases">
        <title>Cryobacterium sp. nov., isolated from rhizosphere soil of lettuce.</title>
        <authorList>
            <person name="Wang Y."/>
        </authorList>
    </citation>
    <scope>NUCLEOTIDE SEQUENCE [LARGE SCALE GENOMIC DNA]</scope>
    <source>
        <strain evidence="4 5">NEAU-85</strain>
    </source>
</reference>
<keyword evidence="5" id="KW-1185">Reference proteome</keyword>
<dbReference type="Proteomes" id="UP000279859">
    <property type="component" value="Unassembled WGS sequence"/>
</dbReference>
<dbReference type="Pfam" id="PF00497">
    <property type="entry name" value="SBP_bac_3"/>
    <property type="match status" value="1"/>
</dbReference>
<dbReference type="EMBL" id="RDSR01000001">
    <property type="protein sequence ID" value="RNE67223.1"/>
    <property type="molecule type" value="Genomic_DNA"/>
</dbReference>
<dbReference type="SMART" id="SM00062">
    <property type="entry name" value="PBPb"/>
    <property type="match status" value="1"/>
</dbReference>
<name>A0A3M8LP13_9MICO</name>
<dbReference type="Gene3D" id="3.40.190.10">
    <property type="entry name" value="Periplasmic binding protein-like II"/>
    <property type="match status" value="2"/>
</dbReference>
<dbReference type="PANTHER" id="PTHR35936">
    <property type="entry name" value="MEMBRANE-BOUND LYTIC MUREIN TRANSGLYCOSYLASE F"/>
    <property type="match status" value="1"/>
</dbReference>
<evidence type="ECO:0000256" key="1">
    <source>
        <dbReference type="ARBA" id="ARBA00022729"/>
    </source>
</evidence>
<accession>A0A3M8LP13</accession>
<comment type="caution">
    <text evidence="4">The sequence shown here is derived from an EMBL/GenBank/DDBJ whole genome shotgun (WGS) entry which is preliminary data.</text>
</comment>
<evidence type="ECO:0000313" key="5">
    <source>
        <dbReference type="Proteomes" id="UP000279859"/>
    </source>
</evidence>
<evidence type="ECO:0000313" key="4">
    <source>
        <dbReference type="EMBL" id="RNE67223.1"/>
    </source>
</evidence>
<dbReference type="GO" id="GO:0015276">
    <property type="term" value="F:ligand-gated monoatomic ion channel activity"/>
    <property type="evidence" value="ECO:0007669"/>
    <property type="project" value="InterPro"/>
</dbReference>
<sequence>MTFAGSDSIRCPSVEFQRRNTVRSTKNNRRSVSLAIGVGAAVLGLTLSGCAASGGDSGGSGSAGASDSVVQQIKDRGTVNVGVCLTSPPYGLIKSDGDPDGFDVTIAKKIADDLGVKLNIIDTNNASRIPELQTGKADAVVCTFTITPERQKEVDFTDPYMVTGRSLVVRKDSDIKTLEDLTGRTVASTKGGISVQIINEANPKAKQQPYDNYAQEVLALQQGQADAMIEESNLVAQAVKKDPNLKVVIDGDVGDKSYFGIGVKKDRPELLDEMNKVVHDFVDSGEAADAFTKYFEADPTFQFQNLDKK</sequence>